<organism evidence="2 3">
    <name type="scientific">Lacticaseibacillus saniviri JCM 17471 = DSM 24301</name>
    <dbReference type="NCBI Taxonomy" id="1293598"/>
    <lineage>
        <taxon>Bacteria</taxon>
        <taxon>Bacillati</taxon>
        <taxon>Bacillota</taxon>
        <taxon>Bacilli</taxon>
        <taxon>Lactobacillales</taxon>
        <taxon>Lactobacillaceae</taxon>
        <taxon>Lacticaseibacillus</taxon>
    </lineage>
</organism>
<comment type="caution">
    <text evidence="2">The sequence shown here is derived from an EMBL/GenBank/DDBJ whole genome shotgun (WGS) entry which is preliminary data.</text>
</comment>
<accession>A0A0R2N2N9</accession>
<keyword evidence="1" id="KW-0732">Signal</keyword>
<dbReference type="Proteomes" id="UP000050969">
    <property type="component" value="Unassembled WGS sequence"/>
</dbReference>
<feature type="chain" id="PRO_5039440117" description="Lipoprotein" evidence="1">
    <location>
        <begin position="20"/>
        <end position="265"/>
    </location>
</feature>
<proteinExistence type="predicted"/>
<reference evidence="2 3" key="1">
    <citation type="journal article" date="2015" name="Genome Announc.">
        <title>Expanding the biotechnology potential of lactobacilli through comparative genomics of 213 strains and associated genera.</title>
        <authorList>
            <person name="Sun Z."/>
            <person name="Harris H.M."/>
            <person name="McCann A."/>
            <person name="Guo C."/>
            <person name="Argimon S."/>
            <person name="Zhang W."/>
            <person name="Yang X."/>
            <person name="Jeffery I.B."/>
            <person name="Cooney J.C."/>
            <person name="Kagawa T.F."/>
            <person name="Liu W."/>
            <person name="Song Y."/>
            <person name="Salvetti E."/>
            <person name="Wrobel A."/>
            <person name="Rasinkangas P."/>
            <person name="Parkhill J."/>
            <person name="Rea M.C."/>
            <person name="O'Sullivan O."/>
            <person name="Ritari J."/>
            <person name="Douillard F.P."/>
            <person name="Paul Ross R."/>
            <person name="Yang R."/>
            <person name="Briner A.E."/>
            <person name="Felis G.E."/>
            <person name="de Vos W.M."/>
            <person name="Barrangou R."/>
            <person name="Klaenhammer T.R."/>
            <person name="Caufield P.W."/>
            <person name="Cui Y."/>
            <person name="Zhang H."/>
            <person name="O'Toole P.W."/>
        </authorList>
    </citation>
    <scope>NUCLEOTIDE SEQUENCE [LARGE SCALE GENOMIC DNA]</scope>
    <source>
        <strain evidence="2 3">DSM 24301</strain>
    </source>
</reference>
<evidence type="ECO:0000313" key="3">
    <source>
        <dbReference type="Proteomes" id="UP000050969"/>
    </source>
</evidence>
<evidence type="ECO:0000256" key="1">
    <source>
        <dbReference type="SAM" id="SignalP"/>
    </source>
</evidence>
<dbReference type="PROSITE" id="PS51257">
    <property type="entry name" value="PROKAR_LIPOPROTEIN"/>
    <property type="match status" value="1"/>
</dbReference>
<evidence type="ECO:0000313" key="2">
    <source>
        <dbReference type="EMBL" id="KRO18301.1"/>
    </source>
</evidence>
<gene>
    <name evidence="2" type="ORF">IV56_GL001432</name>
</gene>
<keyword evidence="3" id="KW-1185">Reference proteome</keyword>
<dbReference type="RefSeq" id="WP_054776470.1">
    <property type="nucleotide sequence ID" value="NZ_BBBX01000001.1"/>
</dbReference>
<evidence type="ECO:0008006" key="4">
    <source>
        <dbReference type="Google" id="ProtNLM"/>
    </source>
</evidence>
<name>A0A0R2N2N9_9LACO</name>
<sequence>MLKKLMAVGMVLLSGLTLAACQAKLGVDEHTNKQQGLVAVVKGDAPGSSLNYQYGDTSGKVKVSDGRYVLSVPVKTNDQTIKLSSGSQSVSAKVKKATPLGQYSKIATAYNQAIIVGSLPQAISAQVMKNPAILKTNPEAAKAYQTAMVSTKDQQLAPTAETGLHQLMKQSDLTIRGNIEGDQLVAAALIVPVSAMKDKAKATAFVKEVAAMSSAVGADPKAVLKAFQNAQKKSKQKTTIDTIKSNGVKFDVGVSTTQLYLYVTK</sequence>
<protein>
    <recommendedName>
        <fullName evidence="4">Lipoprotein</fullName>
    </recommendedName>
</protein>
<dbReference type="PATRIC" id="fig|1293598.4.peg.1497"/>
<dbReference type="STRING" id="1293598.IV56_GL001432"/>
<dbReference type="AlphaFoldDB" id="A0A0R2N2N9"/>
<dbReference type="EMBL" id="JQCE01000005">
    <property type="protein sequence ID" value="KRO18301.1"/>
    <property type="molecule type" value="Genomic_DNA"/>
</dbReference>
<feature type="signal peptide" evidence="1">
    <location>
        <begin position="1"/>
        <end position="19"/>
    </location>
</feature>